<dbReference type="GO" id="GO:0004252">
    <property type="term" value="F:serine-type endopeptidase activity"/>
    <property type="evidence" value="ECO:0007669"/>
    <property type="project" value="InterPro"/>
</dbReference>
<organism evidence="3 4">
    <name type="scientific">Liparis tanakae</name>
    <name type="common">Tanaka's snailfish</name>
    <dbReference type="NCBI Taxonomy" id="230148"/>
    <lineage>
        <taxon>Eukaryota</taxon>
        <taxon>Metazoa</taxon>
        <taxon>Chordata</taxon>
        <taxon>Craniata</taxon>
        <taxon>Vertebrata</taxon>
        <taxon>Euteleostomi</taxon>
        <taxon>Actinopterygii</taxon>
        <taxon>Neopterygii</taxon>
        <taxon>Teleostei</taxon>
        <taxon>Neoteleostei</taxon>
        <taxon>Acanthomorphata</taxon>
        <taxon>Eupercaria</taxon>
        <taxon>Perciformes</taxon>
        <taxon>Cottioidei</taxon>
        <taxon>Cottales</taxon>
        <taxon>Liparidae</taxon>
        <taxon>Liparis</taxon>
    </lineage>
</organism>
<evidence type="ECO:0000256" key="1">
    <source>
        <dbReference type="SAM" id="MobiDB-lite"/>
    </source>
</evidence>
<dbReference type="InterPro" id="IPR001254">
    <property type="entry name" value="Trypsin_dom"/>
</dbReference>
<dbReference type="SMART" id="SM00020">
    <property type="entry name" value="Tryp_SPc"/>
    <property type="match status" value="1"/>
</dbReference>
<dbReference type="AlphaFoldDB" id="A0A4Z2JDR9"/>
<dbReference type="GO" id="GO:0005615">
    <property type="term" value="C:extracellular space"/>
    <property type="evidence" value="ECO:0007669"/>
    <property type="project" value="TreeGrafter"/>
</dbReference>
<feature type="domain" description="Peptidase S1" evidence="2">
    <location>
        <begin position="132"/>
        <end position="286"/>
    </location>
</feature>
<name>A0A4Z2JDR9_9TELE</name>
<dbReference type="SUPFAM" id="SSF50494">
    <property type="entry name" value="Trypsin-like serine proteases"/>
    <property type="match status" value="1"/>
</dbReference>
<feature type="region of interest" description="Disordered" evidence="1">
    <location>
        <begin position="1"/>
        <end position="20"/>
    </location>
</feature>
<dbReference type="InterPro" id="IPR043504">
    <property type="entry name" value="Peptidase_S1_PA_chymotrypsin"/>
</dbReference>
<dbReference type="GO" id="GO:0006508">
    <property type="term" value="P:proteolysis"/>
    <property type="evidence" value="ECO:0007669"/>
    <property type="project" value="InterPro"/>
</dbReference>
<dbReference type="InterPro" id="IPR050850">
    <property type="entry name" value="Peptidase_S1_Elastase_sf"/>
</dbReference>
<dbReference type="Pfam" id="PF00089">
    <property type="entry name" value="Trypsin"/>
    <property type="match status" value="1"/>
</dbReference>
<accession>A0A4Z2JDR9</accession>
<evidence type="ECO:0000313" key="4">
    <source>
        <dbReference type="Proteomes" id="UP000314294"/>
    </source>
</evidence>
<dbReference type="PANTHER" id="PTHR24257">
    <property type="entry name" value="CHYMOTRYPSIN-LIKE ELASTASE FAMILY MEMBER"/>
    <property type="match status" value="1"/>
</dbReference>
<sequence>MSHCCPEQGHPSHPGGQHIRFSEAGQLAPNPLVFLHTWLLRLGLQGSKQSPATFAVRHQSLSHIRLGEGAKLLKRGSIIIPFIARLGTSDIAKTIWNRSIQFCPMVLPPHIRMEPVSSSTQSHLTHLLCENRWTHGESVWPGGSYLSNQAAVNIAAWQTAKETENDGSSSLAMRLANPVYDNSFVAIANVPGPDEMLPYGFTCYITGLGLMDSENTRLHAFLAILTHNNLSSTYMSKRDDSGGPLSRFTDGAWRVHGVVSHGPSGECNQVSKPTVFTRRGVYIVILVRKVHHAKAAESLGARLLLLLPLIWAANAFTVAALPATSGAAPRVAEAQNAVQALLIHIQLRAMLTLALARLGVLALTRGLFSPAAASSELKGKEGTAGEVFASSVHDCSSSLFSSSSFMMVWM</sequence>
<reference evidence="3 4" key="1">
    <citation type="submission" date="2019-03" db="EMBL/GenBank/DDBJ databases">
        <title>First draft genome of Liparis tanakae, snailfish: a comprehensive survey of snailfish specific genes.</title>
        <authorList>
            <person name="Kim W."/>
            <person name="Song I."/>
            <person name="Jeong J.-H."/>
            <person name="Kim D."/>
            <person name="Kim S."/>
            <person name="Ryu S."/>
            <person name="Song J.Y."/>
            <person name="Lee S.K."/>
        </authorList>
    </citation>
    <scope>NUCLEOTIDE SEQUENCE [LARGE SCALE GENOMIC DNA]</scope>
    <source>
        <tissue evidence="3">Muscle</tissue>
    </source>
</reference>
<dbReference type="EMBL" id="SRLO01000006">
    <property type="protein sequence ID" value="TNN88310.1"/>
    <property type="molecule type" value="Genomic_DNA"/>
</dbReference>
<gene>
    <name evidence="3" type="primary">Ctrc</name>
    <name evidence="3" type="ORF">EYF80_001526</name>
</gene>
<keyword evidence="4" id="KW-1185">Reference proteome</keyword>
<evidence type="ECO:0000259" key="2">
    <source>
        <dbReference type="SMART" id="SM00020"/>
    </source>
</evidence>
<dbReference type="Gene3D" id="2.40.10.10">
    <property type="entry name" value="Trypsin-like serine proteases"/>
    <property type="match status" value="1"/>
</dbReference>
<protein>
    <submittedName>
        <fullName evidence="3">Chymotrypsin-C</fullName>
    </submittedName>
</protein>
<dbReference type="Proteomes" id="UP000314294">
    <property type="component" value="Unassembled WGS sequence"/>
</dbReference>
<proteinExistence type="predicted"/>
<evidence type="ECO:0000313" key="3">
    <source>
        <dbReference type="EMBL" id="TNN88310.1"/>
    </source>
</evidence>
<dbReference type="PANTHER" id="PTHR24257:SF22">
    <property type="entry name" value="CHYMOTRYPSIN-LIKE ELASTASE FAMILY MEMBER 3B"/>
    <property type="match status" value="1"/>
</dbReference>
<dbReference type="InterPro" id="IPR009003">
    <property type="entry name" value="Peptidase_S1_PA"/>
</dbReference>
<comment type="caution">
    <text evidence="3">The sequence shown here is derived from an EMBL/GenBank/DDBJ whole genome shotgun (WGS) entry which is preliminary data.</text>
</comment>